<evidence type="ECO:0000256" key="1">
    <source>
        <dbReference type="SAM" id="MobiDB-lite"/>
    </source>
</evidence>
<feature type="compositionally biased region" description="Basic and acidic residues" evidence="1">
    <location>
        <begin position="10"/>
        <end position="22"/>
    </location>
</feature>
<dbReference type="AlphaFoldDB" id="A0AAD1R9U9"/>
<organism evidence="2 3">
    <name type="scientific">Pelobates cultripes</name>
    <name type="common">Western spadefoot toad</name>
    <dbReference type="NCBI Taxonomy" id="61616"/>
    <lineage>
        <taxon>Eukaryota</taxon>
        <taxon>Metazoa</taxon>
        <taxon>Chordata</taxon>
        <taxon>Craniata</taxon>
        <taxon>Vertebrata</taxon>
        <taxon>Euteleostomi</taxon>
        <taxon>Amphibia</taxon>
        <taxon>Batrachia</taxon>
        <taxon>Anura</taxon>
        <taxon>Pelobatoidea</taxon>
        <taxon>Pelobatidae</taxon>
        <taxon>Pelobates</taxon>
    </lineage>
</organism>
<feature type="compositionally biased region" description="Basic residues" evidence="1">
    <location>
        <begin position="131"/>
        <end position="144"/>
    </location>
</feature>
<evidence type="ECO:0000313" key="3">
    <source>
        <dbReference type="Proteomes" id="UP001295444"/>
    </source>
</evidence>
<feature type="region of interest" description="Disordered" evidence="1">
    <location>
        <begin position="1"/>
        <end position="90"/>
    </location>
</feature>
<protein>
    <submittedName>
        <fullName evidence="2">Uncharacterized protein</fullName>
    </submittedName>
</protein>
<proteinExistence type="predicted"/>
<keyword evidence="3" id="KW-1185">Reference proteome</keyword>
<dbReference type="EMBL" id="OW240913">
    <property type="protein sequence ID" value="CAH2246301.1"/>
    <property type="molecule type" value="Genomic_DNA"/>
</dbReference>
<accession>A0AAD1R9U9</accession>
<sequence>MTRLWKRARSREERSESDRSEENESEERDYASYDEAGSEEGARPAVTSCTGGAISAQGVAPQGESDDASLLHPQGNPLFDPDDLRHPRSAEWEPQGILPIILRTGCTRHFPRRVAVNCGLNALDPQCQDRRARHPKSKSIRKSHNFSINRAGNRKKA</sequence>
<dbReference type="Proteomes" id="UP001295444">
    <property type="component" value="Chromosome 02"/>
</dbReference>
<name>A0AAD1R9U9_PELCU</name>
<gene>
    <name evidence="2" type="ORF">PECUL_23A020369</name>
</gene>
<evidence type="ECO:0000313" key="2">
    <source>
        <dbReference type="EMBL" id="CAH2246301.1"/>
    </source>
</evidence>
<reference evidence="2" key="1">
    <citation type="submission" date="2022-03" db="EMBL/GenBank/DDBJ databases">
        <authorList>
            <person name="Alioto T."/>
            <person name="Alioto T."/>
            <person name="Gomez Garrido J."/>
        </authorList>
    </citation>
    <scope>NUCLEOTIDE SEQUENCE</scope>
</reference>
<feature type="region of interest" description="Disordered" evidence="1">
    <location>
        <begin position="129"/>
        <end position="157"/>
    </location>
</feature>